<dbReference type="SUPFAM" id="SSF46785">
    <property type="entry name" value="Winged helix' DNA-binding domain"/>
    <property type="match status" value="1"/>
</dbReference>
<dbReference type="InterPro" id="IPR036390">
    <property type="entry name" value="WH_DNA-bd_sf"/>
</dbReference>
<dbReference type="PANTHER" id="PTHR43252:SF7">
    <property type="entry name" value="TRANSCRIPTIONAL REGULATOR YQJI"/>
    <property type="match status" value="1"/>
</dbReference>
<sequence length="215" mass="23245">MRLFRRIETMWGDHHAGRHYAEAMMQRRFAFGGRHGPDGAHHDHGGSGHGGSGHGGPGHGRLRGGRLRRLLEHGDLRLLVLHLIAEKPRHGYEIIKAIEDLAGGTYAPSPGVVYPTLAMLEDLGHVTGTTEGSRKSFTITAEGTEALTANRKAVDTILARVGHEQTHEPALPVIRAMENLKTALRLKRGSGAISPAVAREIAALIDQAARSIEEL</sequence>
<accession>A0A8G2CHY4</accession>
<evidence type="ECO:0000313" key="4">
    <source>
        <dbReference type="Proteomes" id="UP000186308"/>
    </source>
</evidence>
<evidence type="ECO:0000259" key="2">
    <source>
        <dbReference type="Pfam" id="PF03551"/>
    </source>
</evidence>
<feature type="domain" description="Transcription regulator PadR N-terminal" evidence="2">
    <location>
        <begin position="80"/>
        <end position="148"/>
    </location>
</feature>
<evidence type="ECO:0000313" key="3">
    <source>
        <dbReference type="EMBL" id="SIQ16051.1"/>
    </source>
</evidence>
<dbReference type="Proteomes" id="UP000186308">
    <property type="component" value="Unassembled WGS sequence"/>
</dbReference>
<dbReference type="AlphaFoldDB" id="A0A8G2CHY4"/>
<gene>
    <name evidence="3" type="ORF">SAMN05421828_10256</name>
</gene>
<dbReference type="PANTHER" id="PTHR43252">
    <property type="entry name" value="TRANSCRIPTIONAL REGULATOR YQJI"/>
    <property type="match status" value="1"/>
</dbReference>
<name>A0A8G2CHY4_ACIRU</name>
<dbReference type="InterPro" id="IPR005149">
    <property type="entry name" value="Tscrpt_reg_PadR_N"/>
</dbReference>
<feature type="compositionally biased region" description="Basic and acidic residues" evidence="1">
    <location>
        <begin position="35"/>
        <end position="46"/>
    </location>
</feature>
<comment type="caution">
    <text evidence="3">The sequence shown here is derived from an EMBL/GenBank/DDBJ whole genome shotgun (WGS) entry which is preliminary data.</text>
</comment>
<dbReference type="Pfam" id="PF03551">
    <property type="entry name" value="PadR"/>
    <property type="match status" value="1"/>
</dbReference>
<dbReference type="RefSeq" id="WP_211252765.1">
    <property type="nucleotide sequence ID" value="NZ_FTNE01000002.1"/>
</dbReference>
<evidence type="ECO:0000256" key="1">
    <source>
        <dbReference type="SAM" id="MobiDB-lite"/>
    </source>
</evidence>
<feature type="region of interest" description="Disordered" evidence="1">
    <location>
        <begin position="31"/>
        <end position="64"/>
    </location>
</feature>
<reference evidence="3 4" key="1">
    <citation type="submission" date="2017-01" db="EMBL/GenBank/DDBJ databases">
        <authorList>
            <person name="Varghese N."/>
            <person name="Submissions S."/>
        </authorList>
    </citation>
    <scope>NUCLEOTIDE SEQUENCE [LARGE SCALE GENOMIC DNA]</scope>
    <source>
        <strain evidence="3 4">ATCC 35905</strain>
    </source>
</reference>
<feature type="compositionally biased region" description="Gly residues" evidence="1">
    <location>
        <begin position="47"/>
        <end position="59"/>
    </location>
</feature>
<protein>
    <submittedName>
        <fullName evidence="3">Transcriptional regulator, PadR family</fullName>
    </submittedName>
</protein>
<proteinExistence type="predicted"/>
<keyword evidence="4" id="KW-1185">Reference proteome</keyword>
<organism evidence="3 4">
    <name type="scientific">Acidiphilium rubrum</name>
    <dbReference type="NCBI Taxonomy" id="526"/>
    <lineage>
        <taxon>Bacteria</taxon>
        <taxon>Pseudomonadati</taxon>
        <taxon>Pseudomonadota</taxon>
        <taxon>Alphaproteobacteria</taxon>
        <taxon>Acetobacterales</taxon>
        <taxon>Acidocellaceae</taxon>
        <taxon>Acidiphilium</taxon>
    </lineage>
</organism>
<dbReference type="EMBL" id="FTNE01000002">
    <property type="protein sequence ID" value="SIQ16051.1"/>
    <property type="molecule type" value="Genomic_DNA"/>
</dbReference>
<dbReference type="Gene3D" id="1.10.10.10">
    <property type="entry name" value="Winged helix-like DNA-binding domain superfamily/Winged helix DNA-binding domain"/>
    <property type="match status" value="1"/>
</dbReference>
<dbReference type="InterPro" id="IPR036388">
    <property type="entry name" value="WH-like_DNA-bd_sf"/>
</dbReference>